<dbReference type="SMART" id="SM00066">
    <property type="entry name" value="GAL4"/>
    <property type="match status" value="1"/>
</dbReference>
<dbReference type="OrthoDB" id="39175at2759"/>
<dbReference type="GO" id="GO:0008270">
    <property type="term" value="F:zinc ion binding"/>
    <property type="evidence" value="ECO:0007669"/>
    <property type="project" value="InterPro"/>
</dbReference>
<dbReference type="Gene3D" id="4.10.240.10">
    <property type="entry name" value="Zn(2)-C6 fungal-type DNA-binding domain"/>
    <property type="match status" value="1"/>
</dbReference>
<feature type="compositionally biased region" description="Low complexity" evidence="1">
    <location>
        <begin position="267"/>
        <end position="286"/>
    </location>
</feature>
<dbReference type="CDD" id="cd00067">
    <property type="entry name" value="GAL4"/>
    <property type="match status" value="1"/>
</dbReference>
<organism evidence="3 4">
    <name type="scientific">Lyophyllum shimeji</name>
    <name type="common">Hon-shimeji</name>
    <name type="synonym">Tricholoma shimeji</name>
    <dbReference type="NCBI Taxonomy" id="47721"/>
    <lineage>
        <taxon>Eukaryota</taxon>
        <taxon>Fungi</taxon>
        <taxon>Dikarya</taxon>
        <taxon>Basidiomycota</taxon>
        <taxon>Agaricomycotina</taxon>
        <taxon>Agaricomycetes</taxon>
        <taxon>Agaricomycetidae</taxon>
        <taxon>Agaricales</taxon>
        <taxon>Tricholomatineae</taxon>
        <taxon>Lyophyllaceae</taxon>
        <taxon>Lyophyllum</taxon>
    </lineage>
</organism>
<evidence type="ECO:0000313" key="4">
    <source>
        <dbReference type="Proteomes" id="UP001063166"/>
    </source>
</evidence>
<sequence length="429" mass="46705">MNTCSSSACFAGSCHLPYAFRLISREDAEFQWNRNRGELRARLASLPSSSFARTMFEEDELFYATFPDARRAAIDHWAAENLLHNSYVTPTPQVATTLKSPTAAFPHSHQALAPVNHAAPDIPHPYNLEAHPSSPKLSYVYDAVDSRSNTSLEDRETVATTKPWPPTWPEIIHISPHLLVPSQGHPSPKLVVDPPLSTSFVPPQITGDWEADAIAAEEVLTAPQSSSQPLQGPWPLVPSMNPRAVSLARPQSPGPGLVRCRSAVTCSRSHPYPSKPSRSPSGSRASPPRKPVTVARNQDGKPIMACLFCRGRKIACGPPPPGSGSTTCNQCERRRLKCKYPAENRRGMRKKPAAADARKKNDRATTLDAKKEDACTSADAKKTSRTDAKVALAKAELSEHEAVIMSDSDDDRTPAHAVSDARSEEAHRG</sequence>
<comment type="caution">
    <text evidence="3">The sequence shown here is derived from an EMBL/GenBank/DDBJ whole genome shotgun (WGS) entry which is preliminary data.</text>
</comment>
<feature type="compositionally biased region" description="Basic and acidic residues" evidence="1">
    <location>
        <begin position="411"/>
        <end position="429"/>
    </location>
</feature>
<keyword evidence="4" id="KW-1185">Reference proteome</keyword>
<accession>A0A9P3PYM8</accession>
<dbReference type="SUPFAM" id="SSF57701">
    <property type="entry name" value="Zn2/Cys6 DNA-binding domain"/>
    <property type="match status" value="1"/>
</dbReference>
<evidence type="ECO:0000256" key="1">
    <source>
        <dbReference type="SAM" id="MobiDB-lite"/>
    </source>
</evidence>
<reference evidence="3" key="1">
    <citation type="submission" date="2022-07" db="EMBL/GenBank/DDBJ databases">
        <title>The genome of Lyophyllum shimeji provides insight into the initial evolution of ectomycorrhizal fungal genome.</title>
        <authorList>
            <person name="Kobayashi Y."/>
            <person name="Shibata T."/>
            <person name="Hirakawa H."/>
            <person name="Shigenobu S."/>
            <person name="Nishiyama T."/>
            <person name="Yamada A."/>
            <person name="Hasebe M."/>
            <person name="Kawaguchi M."/>
        </authorList>
    </citation>
    <scope>NUCLEOTIDE SEQUENCE</scope>
    <source>
        <strain evidence="3">AT787</strain>
    </source>
</reference>
<feature type="compositionally biased region" description="Basic and acidic residues" evidence="1">
    <location>
        <begin position="356"/>
        <end position="388"/>
    </location>
</feature>
<dbReference type="PROSITE" id="PS00463">
    <property type="entry name" value="ZN2_CY6_FUNGAL_1"/>
    <property type="match status" value="1"/>
</dbReference>
<dbReference type="GO" id="GO:0000981">
    <property type="term" value="F:DNA-binding transcription factor activity, RNA polymerase II-specific"/>
    <property type="evidence" value="ECO:0007669"/>
    <property type="project" value="InterPro"/>
</dbReference>
<feature type="region of interest" description="Disordered" evidence="1">
    <location>
        <begin position="344"/>
        <end position="429"/>
    </location>
</feature>
<dbReference type="PROSITE" id="PS50048">
    <property type="entry name" value="ZN2_CY6_FUNGAL_2"/>
    <property type="match status" value="1"/>
</dbReference>
<protein>
    <recommendedName>
        <fullName evidence="2">Zn(2)-C6 fungal-type domain-containing protein</fullName>
    </recommendedName>
</protein>
<dbReference type="Proteomes" id="UP001063166">
    <property type="component" value="Unassembled WGS sequence"/>
</dbReference>
<feature type="domain" description="Zn(2)-C6 fungal-type" evidence="2">
    <location>
        <begin position="305"/>
        <end position="340"/>
    </location>
</feature>
<feature type="region of interest" description="Disordered" evidence="1">
    <location>
        <begin position="267"/>
        <end position="297"/>
    </location>
</feature>
<evidence type="ECO:0000313" key="3">
    <source>
        <dbReference type="EMBL" id="GLB45435.1"/>
    </source>
</evidence>
<dbReference type="EMBL" id="BRPK01000022">
    <property type="protein sequence ID" value="GLB45435.1"/>
    <property type="molecule type" value="Genomic_DNA"/>
</dbReference>
<evidence type="ECO:0000259" key="2">
    <source>
        <dbReference type="PROSITE" id="PS50048"/>
    </source>
</evidence>
<dbReference type="InterPro" id="IPR001138">
    <property type="entry name" value="Zn2Cys6_DnaBD"/>
</dbReference>
<gene>
    <name evidence="3" type="ORF">LshimejAT787_2200980</name>
</gene>
<dbReference type="AlphaFoldDB" id="A0A9P3PYM8"/>
<name>A0A9P3PYM8_LYOSH</name>
<dbReference type="InterPro" id="IPR036864">
    <property type="entry name" value="Zn2-C6_fun-type_DNA-bd_sf"/>
</dbReference>
<proteinExistence type="predicted"/>